<dbReference type="GO" id="GO:0005615">
    <property type="term" value="C:extracellular space"/>
    <property type="evidence" value="ECO:0007669"/>
    <property type="project" value="TreeGrafter"/>
</dbReference>
<dbReference type="SMART" id="SM00369">
    <property type="entry name" value="LRR_TYP"/>
    <property type="match status" value="8"/>
</dbReference>
<dbReference type="PROSITE" id="PS50847">
    <property type="entry name" value="GRAM_POS_ANCHORING"/>
    <property type="match status" value="1"/>
</dbReference>
<dbReference type="EMBL" id="DVFO01000107">
    <property type="protein sequence ID" value="HIQ61949.1"/>
    <property type="molecule type" value="Genomic_DNA"/>
</dbReference>
<dbReference type="Pfam" id="PF13290">
    <property type="entry name" value="CHB_HEX_C_1"/>
    <property type="match status" value="2"/>
</dbReference>
<evidence type="ECO:0000256" key="2">
    <source>
        <dbReference type="ARBA" id="ARBA00022512"/>
    </source>
</evidence>
<dbReference type="SUPFAM" id="SSF158911">
    <property type="entry name" value="NEAT domain-like"/>
    <property type="match status" value="1"/>
</dbReference>
<comment type="caution">
    <text evidence="12">The sequence shown here is derived from an EMBL/GenBank/DDBJ whole genome shotgun (WGS) entry which is preliminary data.</text>
</comment>
<comment type="subcellular location">
    <subcellularLocation>
        <location evidence="1">Cell envelope</location>
    </subcellularLocation>
</comment>
<keyword evidence="4" id="KW-0433">Leucine-rich repeat</keyword>
<keyword evidence="5 9" id="KW-0732">Signal</keyword>
<dbReference type="SUPFAM" id="SSF52058">
    <property type="entry name" value="L domain-like"/>
    <property type="match status" value="1"/>
</dbReference>
<feature type="chain" id="PRO_5038505805" evidence="9">
    <location>
        <begin position="33"/>
        <end position="1624"/>
    </location>
</feature>
<evidence type="ECO:0000256" key="1">
    <source>
        <dbReference type="ARBA" id="ARBA00004196"/>
    </source>
</evidence>
<dbReference type="InterPro" id="IPR003591">
    <property type="entry name" value="Leu-rich_rpt_typical-subtyp"/>
</dbReference>
<dbReference type="Proteomes" id="UP000886879">
    <property type="component" value="Unassembled WGS sequence"/>
</dbReference>
<dbReference type="InterPro" id="IPR032675">
    <property type="entry name" value="LRR_dom_sf"/>
</dbReference>
<evidence type="ECO:0000313" key="13">
    <source>
        <dbReference type="Proteomes" id="UP000886879"/>
    </source>
</evidence>
<dbReference type="CDD" id="cd06920">
    <property type="entry name" value="NEAT"/>
    <property type="match status" value="1"/>
</dbReference>
<keyword evidence="8" id="KW-0472">Membrane</keyword>
<keyword evidence="8" id="KW-0812">Transmembrane</keyword>
<dbReference type="Pfam" id="PF13855">
    <property type="entry name" value="LRR_8"/>
    <property type="match status" value="2"/>
</dbReference>
<reference evidence="12" key="1">
    <citation type="submission" date="2020-10" db="EMBL/GenBank/DDBJ databases">
        <authorList>
            <person name="Gilroy R."/>
        </authorList>
    </citation>
    <scope>NUCLEOTIDE SEQUENCE</scope>
    <source>
        <strain evidence="12">ChiGjej2B2-12916</strain>
    </source>
</reference>
<evidence type="ECO:0000256" key="4">
    <source>
        <dbReference type="ARBA" id="ARBA00022614"/>
    </source>
</evidence>
<dbReference type="InterPro" id="IPR059177">
    <property type="entry name" value="GH29D-like_dom"/>
</dbReference>
<dbReference type="PANTHER" id="PTHR24373:SF397">
    <property type="entry name" value="IG-LIKE DOMAIN-CONTAINING PROTEIN"/>
    <property type="match status" value="1"/>
</dbReference>
<accession>A0A9D0YTS8</accession>
<dbReference type="InterPro" id="IPR037250">
    <property type="entry name" value="NEAT_dom_sf"/>
</dbReference>
<dbReference type="Pfam" id="PF05031">
    <property type="entry name" value="NEAT"/>
    <property type="match status" value="1"/>
</dbReference>
<evidence type="ECO:0000313" key="12">
    <source>
        <dbReference type="EMBL" id="HIQ61949.1"/>
    </source>
</evidence>
<protein>
    <submittedName>
        <fullName evidence="12">Chitobiase/beta-hexosaminidase C-terminal domain-containing protein</fullName>
    </submittedName>
</protein>
<feature type="domain" description="NEAT" evidence="11">
    <location>
        <begin position="1271"/>
        <end position="1433"/>
    </location>
</feature>
<dbReference type="Gene3D" id="3.80.10.10">
    <property type="entry name" value="Ribonuclease Inhibitor"/>
    <property type="match status" value="2"/>
</dbReference>
<keyword evidence="8" id="KW-1133">Transmembrane helix</keyword>
<evidence type="ECO:0000256" key="3">
    <source>
        <dbReference type="ARBA" id="ARBA00022525"/>
    </source>
</evidence>
<dbReference type="PROSITE" id="PS00018">
    <property type="entry name" value="EF_HAND_1"/>
    <property type="match status" value="1"/>
</dbReference>
<dbReference type="PROSITE" id="PS51450">
    <property type="entry name" value="LRR"/>
    <property type="match status" value="2"/>
</dbReference>
<reference evidence="12" key="2">
    <citation type="journal article" date="2021" name="PeerJ">
        <title>Extensive microbial diversity within the chicken gut microbiome revealed by metagenomics and culture.</title>
        <authorList>
            <person name="Gilroy R."/>
            <person name="Ravi A."/>
            <person name="Getino M."/>
            <person name="Pursley I."/>
            <person name="Horton D.L."/>
            <person name="Alikhan N.F."/>
            <person name="Baker D."/>
            <person name="Gharbi K."/>
            <person name="Hall N."/>
            <person name="Watson M."/>
            <person name="Adriaenssens E.M."/>
            <person name="Foster-Nyarko E."/>
            <person name="Jarju S."/>
            <person name="Secka A."/>
            <person name="Antonio M."/>
            <person name="Oren A."/>
            <person name="Chaudhuri R.R."/>
            <person name="La Ragione R."/>
            <person name="Hildebrand F."/>
            <person name="Pallen M.J."/>
        </authorList>
    </citation>
    <scope>NUCLEOTIDE SEQUENCE</scope>
    <source>
        <strain evidence="12">ChiGjej2B2-12916</strain>
    </source>
</reference>
<sequence length="1624" mass="177221">MTTTKQTWFKRGLAMSLASALTLGLATPPVWAASPSTPEFETNATYQVDVQMRKPDEEGGWNSSFYSHLQRTATVTTDSDGNPTLELRFPEVVVWADDYETSETQWVTGVQVYEKDSTDPVALEFNEVSFTEGYYTIRGEATFVLPYWDSNEYTGTVTLNNETQSDMVLTVDWSTLEQVLPEAAVPEITPNGADFETSQEVTITCDTPGATILYTTDGSDPSYSSGYQTGEVYSEPFTVTRTTTVKAIAYVPGEYDPSAVASATFTRTTMPELVPGQEYAVTISVDDPQWELTSYVHTQAVVTADQNGSLTMKLTYLQDWQGNKVSALSMYQVEGSEDSQNLKNLEITPASGTIGWKDISGTSTFQLPYAGVKQNYTGTYQLSDDTSGTYTLSVQWDTAHQQTASVATPVISPNEGSIYEETEVTITCDTPDATIYYTLDGTTPTQESTQYTGPFTINQTTTVKAIAVKDGMGSSFEATATYTWSLLGQFTGAEIQPKDGYTTLTLNTEDTRYGDAIWSDQMSSSQYFVRVTQGDREEKFVYNGGVGGFALKRVDDGVQMLLNFDSETWDLSQPITLDVVMEGSSTKHVVMDASNLDEVTLTQEDQSADATGGAQISSSEMKPGQTYTATFQAFRIDDGVTESMLAGFFDPYVEIKVAQDGTLTASFYNTVYAHSMLDFAIQSSDGTWKGAITDGSRVPETDASGKVVAAVYTLPISALDSGYMVGAVNVQAMGGTEAMNGMYDRYTQVKLVFDTTVTEGFEGFQIKNSGFTQAKLINRALMTVTGLDMDGDGYITTQELNDFRFAEGRKSLDLSSSTLMNAYGVFDPFKIQDISWLADLGDKSLESINFNGNSISEIHDEFLGFTQLTSLNLSANCISTIDDDAFSQLSSLKDMKLASNLLTVINDKLFDGLSQVGAGEDEYILDLENNRISSIAAGAFDDMEHVTGLYLARNQLVKLNANALPQRETFTWLSLTDNQLIQVPEGINQMSGITDLYLNQNDIAQLGSDLDGMLALETLNLSDNLLEEVPASLVETNPALSSLDLSKNSLRTLPTPLLAKVAEGGYGFASAFEYNSVDLSTCDLSGFTQEQIATIQEAAGEYPSKHHLGLTLEVGEGTLSYQSQLSAFDYYYWALCKGGYVSWEIEDKLQEVLGKTSIDTVEELLKFQAVDLPDFSQESIKGSILTDKTGTVDAFTVRTDVQELRNGTWYTLSTTQVSQDEDALSGTFQQEGITPEGRYRLVKTVTGTKAEHRIVVYSGTGTGETPDQDVLEDGIYSVKVDMYQTDRSKLSMSNNAINHTVKLEVVDGVYYVTLDFKGMAIDNRFGYLSTLSYYDEGYVYSQYGRSQGDLVLAEVLSTQKNADGSDVIDQYNDANHLYPDQVRIRLVSTAIADRDGFVPLHVFVPIMEAISAGTGDQDVLMKVDWSSLEKTTEDDPDFQPEEPVEQSPAVNYTDEKTGVTVCADKGVFPAGVGFEITPITSGSEYSSAAYALQEVGKKFKLYQVKFVDADGEQVVPNGTVSIGFPIPNGYADQQVAVYRMATDNKVLVRGSLRDDYYTVITKSAGAYALVEKGSTITDAENTAQVGDVPQTGDSAQLLPLVGVMMSCGLALAGCTVYAARKRKG</sequence>
<keyword evidence="3" id="KW-0964">Secreted</keyword>
<dbReference type="InterPro" id="IPR018247">
    <property type="entry name" value="EF_Hand_1_Ca_BS"/>
</dbReference>
<dbReference type="InterPro" id="IPR001611">
    <property type="entry name" value="Leu-rich_rpt"/>
</dbReference>
<dbReference type="InterPro" id="IPR019931">
    <property type="entry name" value="LPXTG_anchor"/>
</dbReference>
<dbReference type="GO" id="GO:0031012">
    <property type="term" value="C:extracellular matrix"/>
    <property type="evidence" value="ECO:0007669"/>
    <property type="project" value="TreeGrafter"/>
</dbReference>
<evidence type="ECO:0000256" key="8">
    <source>
        <dbReference type="SAM" id="Phobius"/>
    </source>
</evidence>
<keyword evidence="6" id="KW-0677">Repeat</keyword>
<evidence type="ECO:0000259" key="10">
    <source>
        <dbReference type="PROSITE" id="PS50847"/>
    </source>
</evidence>
<proteinExistence type="predicted"/>
<feature type="signal peptide" evidence="9">
    <location>
        <begin position="1"/>
        <end position="32"/>
    </location>
</feature>
<gene>
    <name evidence="12" type="ORF">IAD31_10230</name>
</gene>
<dbReference type="SMART" id="SM00725">
    <property type="entry name" value="NEAT"/>
    <property type="match status" value="1"/>
</dbReference>
<feature type="transmembrane region" description="Helical" evidence="8">
    <location>
        <begin position="1597"/>
        <end position="1619"/>
    </location>
</feature>
<name>A0A9D0YTS8_9FIRM</name>
<feature type="domain" description="Gram-positive cocci surface proteins LPxTG" evidence="10">
    <location>
        <begin position="1588"/>
        <end position="1624"/>
    </location>
</feature>
<dbReference type="InterPro" id="IPR050328">
    <property type="entry name" value="Dev_Immune_Receptor"/>
</dbReference>
<dbReference type="GO" id="GO:0030313">
    <property type="term" value="C:cell envelope"/>
    <property type="evidence" value="ECO:0007669"/>
    <property type="project" value="UniProtKB-SubCell"/>
</dbReference>
<evidence type="ECO:0000256" key="5">
    <source>
        <dbReference type="ARBA" id="ARBA00022729"/>
    </source>
</evidence>
<dbReference type="PANTHER" id="PTHR24373">
    <property type="entry name" value="SLIT RELATED LEUCINE-RICH REPEAT NEURONAL PROTEIN"/>
    <property type="match status" value="1"/>
</dbReference>
<dbReference type="PROSITE" id="PS50978">
    <property type="entry name" value="NEAT"/>
    <property type="match status" value="1"/>
</dbReference>
<keyword evidence="2" id="KW-0134">Cell wall</keyword>
<dbReference type="InterPro" id="IPR006635">
    <property type="entry name" value="NEAT_dom"/>
</dbReference>
<evidence type="ECO:0000256" key="9">
    <source>
        <dbReference type="SAM" id="SignalP"/>
    </source>
</evidence>
<dbReference type="Gene3D" id="2.60.40.1850">
    <property type="match status" value="2"/>
</dbReference>
<evidence type="ECO:0000256" key="7">
    <source>
        <dbReference type="ARBA" id="ARBA00023088"/>
    </source>
</evidence>
<keyword evidence="7" id="KW-0572">Peptidoglycan-anchor</keyword>
<evidence type="ECO:0000256" key="6">
    <source>
        <dbReference type="ARBA" id="ARBA00022737"/>
    </source>
</evidence>
<organism evidence="12 13">
    <name type="scientific">Candidatus Enterenecus faecium</name>
    <dbReference type="NCBI Taxonomy" id="2840780"/>
    <lineage>
        <taxon>Bacteria</taxon>
        <taxon>Bacillati</taxon>
        <taxon>Bacillota</taxon>
        <taxon>Clostridia</taxon>
        <taxon>Eubacteriales</taxon>
        <taxon>Candidatus Enterenecus</taxon>
    </lineage>
</organism>
<evidence type="ECO:0000259" key="11">
    <source>
        <dbReference type="PROSITE" id="PS50978"/>
    </source>
</evidence>